<gene>
    <name evidence="2" type="ORF">CSSPTR1EN2_LOCUS1801</name>
</gene>
<dbReference type="Proteomes" id="UP001497512">
    <property type="component" value="Chromosome 1"/>
</dbReference>
<evidence type="ECO:0000256" key="1">
    <source>
        <dbReference type="SAM" id="MobiDB-lite"/>
    </source>
</evidence>
<name>A0ABP0TC94_9BRYO</name>
<proteinExistence type="predicted"/>
<protein>
    <submittedName>
        <fullName evidence="2">Uncharacterized protein</fullName>
    </submittedName>
</protein>
<dbReference type="EMBL" id="OZ019893">
    <property type="protein sequence ID" value="CAK9192259.1"/>
    <property type="molecule type" value="Genomic_DNA"/>
</dbReference>
<keyword evidence="3" id="KW-1185">Reference proteome</keyword>
<accession>A0ABP0TC94</accession>
<evidence type="ECO:0000313" key="3">
    <source>
        <dbReference type="Proteomes" id="UP001497512"/>
    </source>
</evidence>
<evidence type="ECO:0000313" key="2">
    <source>
        <dbReference type="EMBL" id="CAK9192259.1"/>
    </source>
</evidence>
<feature type="compositionally biased region" description="Basic and acidic residues" evidence="1">
    <location>
        <begin position="73"/>
        <end position="96"/>
    </location>
</feature>
<reference evidence="2 3" key="1">
    <citation type="submission" date="2024-02" db="EMBL/GenBank/DDBJ databases">
        <authorList>
            <consortium name="ELIXIR-Norway"/>
            <consortium name="Elixir Norway"/>
        </authorList>
    </citation>
    <scope>NUCLEOTIDE SEQUENCE [LARGE SCALE GENOMIC DNA]</scope>
</reference>
<sequence>MVRTKLCPSSRVTWSSPDQSRFAAILNPLLLDDLDHTIPVHVEREIENLALFLRLNMQNCYSSFYHISRNDRMSRTTNEEIERQHEERDEVSEHLPDAGAYD</sequence>
<organism evidence="2 3">
    <name type="scientific">Sphagnum troendelagicum</name>
    <dbReference type="NCBI Taxonomy" id="128251"/>
    <lineage>
        <taxon>Eukaryota</taxon>
        <taxon>Viridiplantae</taxon>
        <taxon>Streptophyta</taxon>
        <taxon>Embryophyta</taxon>
        <taxon>Bryophyta</taxon>
        <taxon>Sphagnophytina</taxon>
        <taxon>Sphagnopsida</taxon>
        <taxon>Sphagnales</taxon>
        <taxon>Sphagnaceae</taxon>
        <taxon>Sphagnum</taxon>
    </lineage>
</organism>
<feature type="region of interest" description="Disordered" evidence="1">
    <location>
        <begin position="73"/>
        <end position="102"/>
    </location>
</feature>